<evidence type="ECO:0000313" key="3">
    <source>
        <dbReference type="EMBL" id="RNB61275.1"/>
    </source>
</evidence>
<dbReference type="EMBL" id="BJOD01000049">
    <property type="protein sequence ID" value="GED27782.1"/>
    <property type="molecule type" value="Genomic_DNA"/>
</dbReference>
<reference evidence="3 4" key="1">
    <citation type="submission" date="2018-10" db="EMBL/GenBank/DDBJ databases">
        <title>Phylogenomics of Brevibacillus.</title>
        <authorList>
            <person name="Dunlap C."/>
        </authorList>
    </citation>
    <scope>NUCLEOTIDE SEQUENCE [LARGE SCALE GENOMIC DNA]</scope>
    <source>
        <strain evidence="3 4">NRRL NRS 1219</strain>
    </source>
</reference>
<dbReference type="EMBL" id="RHHN01000007">
    <property type="protein sequence ID" value="RNB61275.1"/>
    <property type="molecule type" value="Genomic_DNA"/>
</dbReference>
<evidence type="ECO:0000313" key="5">
    <source>
        <dbReference type="Proteomes" id="UP000317180"/>
    </source>
</evidence>
<evidence type="ECO:0000256" key="1">
    <source>
        <dbReference type="SAM" id="MobiDB-lite"/>
    </source>
</evidence>
<evidence type="ECO:0000313" key="2">
    <source>
        <dbReference type="EMBL" id="GED27782.1"/>
    </source>
</evidence>
<comment type="caution">
    <text evidence="3">The sequence shown here is derived from an EMBL/GenBank/DDBJ whole genome shotgun (WGS) entry which is preliminary data.</text>
</comment>
<accession>A0A3M8BEG2</accession>
<dbReference type="Proteomes" id="UP000276178">
    <property type="component" value="Unassembled WGS sequence"/>
</dbReference>
<proteinExistence type="predicted"/>
<dbReference type="Proteomes" id="UP000317180">
    <property type="component" value="Unassembled WGS sequence"/>
</dbReference>
<keyword evidence="5" id="KW-1185">Reference proteome</keyword>
<evidence type="ECO:0000313" key="4">
    <source>
        <dbReference type="Proteomes" id="UP000276178"/>
    </source>
</evidence>
<sequence>MLALICFAAASLLTDFSQNDKLCEKSVQKNDPHAKDRDMMTTSLLHFTMYRLKINKHACVRSDIFANFALAGGRLDTPGKTGTKGAKKKEPVSGSFTR</sequence>
<name>A0A3M8BEG2_9BACL</name>
<feature type="region of interest" description="Disordered" evidence="1">
    <location>
        <begin position="74"/>
        <end position="98"/>
    </location>
</feature>
<organism evidence="3 4">
    <name type="scientific">Brevibacillus agri</name>
    <dbReference type="NCBI Taxonomy" id="51101"/>
    <lineage>
        <taxon>Bacteria</taxon>
        <taxon>Bacillati</taxon>
        <taxon>Bacillota</taxon>
        <taxon>Bacilli</taxon>
        <taxon>Bacillales</taxon>
        <taxon>Paenibacillaceae</taxon>
        <taxon>Brevibacillus</taxon>
    </lineage>
</organism>
<gene>
    <name evidence="2" type="ORF">BAG01nite_38840</name>
    <name evidence="3" type="ORF">EB820_01185</name>
</gene>
<dbReference type="AlphaFoldDB" id="A0A3M8BEG2"/>
<protein>
    <submittedName>
        <fullName evidence="3">Uncharacterized protein</fullName>
    </submittedName>
</protein>
<reference evidence="2 5" key="2">
    <citation type="submission" date="2019-06" db="EMBL/GenBank/DDBJ databases">
        <title>Whole genome shotgun sequence of Brevibacillus agri NBRC 15538.</title>
        <authorList>
            <person name="Hosoyama A."/>
            <person name="Uohara A."/>
            <person name="Ohji S."/>
            <person name="Ichikawa N."/>
        </authorList>
    </citation>
    <scope>NUCLEOTIDE SEQUENCE [LARGE SCALE GENOMIC DNA]</scope>
    <source>
        <strain evidence="2 5">NBRC 15538</strain>
    </source>
</reference>